<proteinExistence type="inferred from homology"/>
<evidence type="ECO:0000256" key="1">
    <source>
        <dbReference type="ARBA" id="ARBA00004123"/>
    </source>
</evidence>
<evidence type="ECO:0000256" key="3">
    <source>
        <dbReference type="ARBA" id="ARBA00023242"/>
    </source>
</evidence>
<sequence>MIFRNTPHTLSDIPLAVQQSVTELSEHAPVIDDLVSKDIQFRDLFRLLDVLREGDRVLSRTLRGARGQTQALEKELGALRESVCISVIKSKAQGISEMLVGEKSAKRICKCMSEYESSSDVIVCLGSDCDIELFHRRSGKADRGGDKHAGVPVAACGKPCADTGTATRQASAQSGARKKSPHSARGASSRLQNIYGSENREEEAAEFVESATRSDVEAEVKHLSLLASDRSFDLGLSLFMCETLSAFGYNYELAKTIYRLLDAKPGCKHSIYRLRLMRCLQAFNGKRFLPIGAQLLDTVQNAQASVNKNSDKRPSMESLKVSSDNISEEFFVFVLRKCLKLLFKHLDGFSNSIAFPELVFFILERLRALKRNEEVKKFVARVESHAKYVEAERQKLGSTLSAKAIASFEKALRKMSTEA</sequence>
<comment type="subcellular location">
    <subcellularLocation>
        <location evidence="1">Nucleus</location>
    </subcellularLocation>
</comment>
<dbReference type="InterPro" id="IPR005343">
    <property type="entry name" value="Noc2"/>
</dbReference>
<keyword evidence="3" id="KW-0539">Nucleus</keyword>
<feature type="region of interest" description="Disordered" evidence="4">
    <location>
        <begin position="167"/>
        <end position="195"/>
    </location>
</feature>
<gene>
    <name evidence="5" type="ORF">PYX00_011481</name>
</gene>
<organism evidence="5">
    <name type="scientific">Menopon gallinae</name>
    <name type="common">poultry shaft louse</name>
    <dbReference type="NCBI Taxonomy" id="328185"/>
    <lineage>
        <taxon>Eukaryota</taxon>
        <taxon>Metazoa</taxon>
        <taxon>Ecdysozoa</taxon>
        <taxon>Arthropoda</taxon>
        <taxon>Hexapoda</taxon>
        <taxon>Insecta</taxon>
        <taxon>Pterygota</taxon>
        <taxon>Neoptera</taxon>
        <taxon>Paraneoptera</taxon>
        <taxon>Psocodea</taxon>
        <taxon>Troctomorpha</taxon>
        <taxon>Phthiraptera</taxon>
        <taxon>Amblycera</taxon>
        <taxon>Menoponidae</taxon>
        <taxon>Menopon</taxon>
    </lineage>
</organism>
<evidence type="ECO:0000313" key="5">
    <source>
        <dbReference type="EMBL" id="KAL0265766.1"/>
    </source>
</evidence>
<evidence type="ECO:0000256" key="4">
    <source>
        <dbReference type="SAM" id="MobiDB-lite"/>
    </source>
</evidence>
<accession>A0AAW2H7T4</accession>
<dbReference type="Pfam" id="PF03715">
    <property type="entry name" value="Noc2"/>
    <property type="match status" value="1"/>
</dbReference>
<reference evidence="5" key="1">
    <citation type="journal article" date="2024" name="Gigascience">
        <title>Chromosome-level genome of the poultry shaft louse Menopon gallinae provides insight into the host-switching and adaptive evolution of parasitic lice.</title>
        <authorList>
            <person name="Xu Y."/>
            <person name="Ma L."/>
            <person name="Liu S."/>
            <person name="Liang Y."/>
            <person name="Liu Q."/>
            <person name="He Z."/>
            <person name="Tian L."/>
            <person name="Duan Y."/>
            <person name="Cai W."/>
            <person name="Li H."/>
            <person name="Song F."/>
        </authorList>
    </citation>
    <scope>NUCLEOTIDE SEQUENCE</scope>
    <source>
        <strain evidence="5">Cailab_2023a</strain>
    </source>
</reference>
<dbReference type="GO" id="GO:0005634">
    <property type="term" value="C:nucleus"/>
    <property type="evidence" value="ECO:0007669"/>
    <property type="project" value="UniProtKB-SubCell"/>
</dbReference>
<comment type="caution">
    <text evidence="5">The sequence shown here is derived from an EMBL/GenBank/DDBJ whole genome shotgun (WGS) entry which is preliminary data.</text>
</comment>
<name>A0AAW2H7T4_9NEOP</name>
<dbReference type="EMBL" id="JARGDH010000006">
    <property type="protein sequence ID" value="KAL0265766.1"/>
    <property type="molecule type" value="Genomic_DNA"/>
</dbReference>
<evidence type="ECO:0000256" key="2">
    <source>
        <dbReference type="ARBA" id="ARBA00005907"/>
    </source>
</evidence>
<protein>
    <submittedName>
        <fullName evidence="5">Uncharacterized protein</fullName>
    </submittedName>
</protein>
<dbReference type="AlphaFoldDB" id="A0AAW2H7T4"/>
<comment type="similarity">
    <text evidence="2">Belongs to the NOC2 family.</text>
</comment>